<dbReference type="EMBL" id="LAXD01000001">
    <property type="protein sequence ID" value="KWX01643.1"/>
    <property type="molecule type" value="Genomic_DNA"/>
</dbReference>
<evidence type="ECO:0000256" key="1">
    <source>
        <dbReference type="ARBA" id="ARBA00022448"/>
    </source>
</evidence>
<reference evidence="10 15" key="1">
    <citation type="submission" date="2015-02" db="EMBL/GenBank/DDBJ databases">
        <title>Physiological reanalysis, assessment of diazotrophy, and genome sequences of multiple isolates of Streptomyces thermoautotrophicus.</title>
        <authorList>
            <person name="MacKellar D.C."/>
            <person name="Lieber L."/>
            <person name="Norman J."/>
            <person name="Bolger A."/>
            <person name="Tobin C."/>
            <person name="Murray J.W."/>
            <person name="Prell J."/>
        </authorList>
    </citation>
    <scope>NUCLEOTIDE SEQUENCE [LARGE SCALE GENOMIC DNA]</scope>
    <source>
        <strain evidence="10 15">UBT1</strain>
    </source>
</reference>
<evidence type="ECO:0000256" key="6">
    <source>
        <dbReference type="ARBA" id="ARBA00023014"/>
    </source>
</evidence>
<reference evidence="11" key="3">
    <citation type="submission" date="2015-04" db="EMBL/GenBank/DDBJ databases">
        <title>Physiological reanalysis, assessment of diazotrophy, and genome sequences of multiple isolates of Streptomyces thermoautotrophicus.</title>
        <authorList>
            <person name="MacKellar D.C."/>
            <person name="Lieber L."/>
            <person name="Norman J."/>
            <person name="Bolger A."/>
            <person name="Tobin C."/>
            <person name="Murray J.W."/>
            <person name="Woodward J."/>
            <person name="Friesen M."/>
            <person name="Prell J."/>
        </authorList>
    </citation>
    <scope>NUCLEOTIDE SEQUENCE [LARGE SCALE GENOMIC DNA]</scope>
    <source>
        <strain evidence="11">H1</strain>
    </source>
</reference>
<evidence type="ECO:0000313" key="15">
    <source>
        <dbReference type="Proteomes" id="UP000070659"/>
    </source>
</evidence>
<dbReference type="STRING" id="1469144.LI90_2675"/>
<dbReference type="AlphaFoldDB" id="A0A132MR28"/>
<dbReference type="InterPro" id="IPR041854">
    <property type="entry name" value="BFD-like_2Fe2S-bd_dom_sf"/>
</dbReference>
<evidence type="ECO:0000256" key="8">
    <source>
        <dbReference type="ARBA" id="ARBA00046332"/>
    </source>
</evidence>
<dbReference type="GO" id="GO:0046872">
    <property type="term" value="F:metal ion binding"/>
    <property type="evidence" value="ECO:0007669"/>
    <property type="project" value="UniProtKB-KW"/>
</dbReference>
<proteinExistence type="inferred from homology"/>
<evidence type="ECO:0000259" key="9">
    <source>
        <dbReference type="Pfam" id="PF04324"/>
    </source>
</evidence>
<dbReference type="Pfam" id="PF04324">
    <property type="entry name" value="Fer2_BFD"/>
    <property type="match status" value="1"/>
</dbReference>
<gene>
    <name evidence="11" type="ORF">LI90_2675</name>
    <name evidence="10" type="ORF">TH66_15730</name>
    <name evidence="12" type="ORF">TR74_12670</name>
</gene>
<dbReference type="PATRIC" id="fig|1469144.10.peg.2892"/>
<dbReference type="GO" id="GO:0051537">
    <property type="term" value="F:2 iron, 2 sulfur cluster binding"/>
    <property type="evidence" value="ECO:0007669"/>
    <property type="project" value="UniProtKB-KW"/>
</dbReference>
<evidence type="ECO:0000256" key="7">
    <source>
        <dbReference type="ARBA" id="ARBA00039386"/>
    </source>
</evidence>
<accession>A0A132MR28</accession>
<dbReference type="Gene3D" id="1.10.10.1100">
    <property type="entry name" value="BFD-like [2Fe-2S]-binding domain"/>
    <property type="match status" value="1"/>
</dbReference>
<evidence type="ECO:0000313" key="11">
    <source>
        <dbReference type="EMBL" id="KWX01643.1"/>
    </source>
</evidence>
<dbReference type="Proteomes" id="UP000070659">
    <property type="component" value="Unassembled WGS sequence"/>
</dbReference>
<dbReference type="PANTHER" id="PTHR37424:SF1">
    <property type="entry name" value="BACTERIOFERRITIN-ASSOCIATED FERREDOXIN"/>
    <property type="match status" value="1"/>
</dbReference>
<protein>
    <recommendedName>
        <fullName evidence="7">Bacterioferritin-associated ferredoxin</fullName>
    </recommendedName>
</protein>
<keyword evidence="3" id="KW-0479">Metal-binding</keyword>
<evidence type="ECO:0000313" key="10">
    <source>
        <dbReference type="EMBL" id="KWX00291.1"/>
    </source>
</evidence>
<evidence type="ECO:0000256" key="4">
    <source>
        <dbReference type="ARBA" id="ARBA00022982"/>
    </source>
</evidence>
<comment type="caution">
    <text evidence="10">The sequence shown here is derived from an EMBL/GenBank/DDBJ whole genome shotgun (WGS) entry which is preliminary data.</text>
</comment>
<evidence type="ECO:0000256" key="5">
    <source>
        <dbReference type="ARBA" id="ARBA00023004"/>
    </source>
</evidence>
<dbReference type="Proteomes" id="UP000070188">
    <property type="component" value="Unassembled WGS sequence"/>
</dbReference>
<dbReference type="EMBL" id="JYIJ01000018">
    <property type="protein sequence ID" value="KWX00291.1"/>
    <property type="molecule type" value="Genomic_DNA"/>
</dbReference>
<comment type="similarity">
    <text evidence="8">Belongs to the Bfd family.</text>
</comment>
<dbReference type="InterPro" id="IPR052371">
    <property type="entry name" value="BFD-associated_ferredoxin"/>
</dbReference>
<evidence type="ECO:0000313" key="12">
    <source>
        <dbReference type="EMBL" id="KWX08935.1"/>
    </source>
</evidence>
<evidence type="ECO:0000313" key="13">
    <source>
        <dbReference type="Proteomes" id="UP000070188"/>
    </source>
</evidence>
<keyword evidence="2" id="KW-0001">2Fe-2S</keyword>
<organism evidence="10 15">
    <name type="scientific">Carbonactinospora thermoautotrophica</name>
    <dbReference type="NCBI Taxonomy" id="1469144"/>
    <lineage>
        <taxon>Bacteria</taxon>
        <taxon>Bacillati</taxon>
        <taxon>Actinomycetota</taxon>
        <taxon>Actinomycetes</taxon>
        <taxon>Kitasatosporales</taxon>
        <taxon>Carbonactinosporaceae</taxon>
        <taxon>Carbonactinospora</taxon>
    </lineage>
</organism>
<keyword evidence="6" id="KW-0411">Iron-sulfur</keyword>
<evidence type="ECO:0000313" key="14">
    <source>
        <dbReference type="Proteomes" id="UP000070598"/>
    </source>
</evidence>
<keyword evidence="1" id="KW-0813">Transport</keyword>
<reference evidence="14" key="2">
    <citation type="submission" date="2015-02" db="EMBL/GenBank/DDBJ databases">
        <title>Physiological reanalysis, assessment of diazotrophy, and genome sequences of multiple isolates of Streptomyces thermoautotrophicus.</title>
        <authorList>
            <person name="MacKellar D.C."/>
            <person name="Lieber L."/>
            <person name="Norman J."/>
            <person name="Bolger A."/>
            <person name="Tobin C."/>
            <person name="Murray J.W."/>
            <person name="Friesen M."/>
            <person name="Prell J."/>
        </authorList>
    </citation>
    <scope>NUCLEOTIDE SEQUENCE [LARGE SCALE GENOMIC DNA]</scope>
    <source>
        <strain evidence="14">UBT1</strain>
    </source>
</reference>
<keyword evidence="4" id="KW-0249">Electron transport</keyword>
<dbReference type="RefSeq" id="WP_066888248.1">
    <property type="nucleotide sequence ID" value="NZ_CP171739.1"/>
</dbReference>
<dbReference type="Proteomes" id="UP000070598">
    <property type="component" value="Unassembled WGS sequence"/>
</dbReference>
<reference evidence="13" key="4">
    <citation type="submission" date="2015-04" db="EMBL/GenBank/DDBJ databases">
        <title>Physiological reanalysis, assessment of diazotrophy, and genome sequences of multiple isolates of Streptomyces thermoautotrophicus.</title>
        <authorList>
            <person name="MacKellar D.C."/>
            <person name="Lieber L."/>
            <person name="Norman J."/>
            <person name="Bolger A."/>
            <person name="Tobin C."/>
            <person name="Murray J.W."/>
            <person name="Chang R."/>
            <person name="Ford T."/>
            <person name="Nguyen P.Q."/>
            <person name="Woodward J."/>
            <person name="Permingeat H."/>
            <person name="Joshi N.S."/>
            <person name="Silver P.A."/>
            <person name="Usadel B."/>
            <person name="Rutherford A.W."/>
            <person name="Friesen M."/>
            <person name="Prell J."/>
        </authorList>
    </citation>
    <scope>NUCLEOTIDE SEQUENCE [LARGE SCALE GENOMIC DNA]</scope>
    <source>
        <strain evidence="13">H1</strain>
    </source>
</reference>
<feature type="domain" description="BFD-like [2Fe-2S]-binding" evidence="9">
    <location>
        <begin position="4"/>
        <end position="50"/>
    </location>
</feature>
<keyword evidence="13" id="KW-1185">Reference proteome</keyword>
<keyword evidence="5" id="KW-0408">Iron</keyword>
<sequence>MFACICFGVTEDEVKAEIALGARTEEEIGERCGAGTGCGTCLDRIGALLRAAGTGRDKMHVEAAA</sequence>
<evidence type="ECO:0000256" key="3">
    <source>
        <dbReference type="ARBA" id="ARBA00022723"/>
    </source>
</evidence>
<evidence type="ECO:0000256" key="2">
    <source>
        <dbReference type="ARBA" id="ARBA00022714"/>
    </source>
</evidence>
<dbReference type="EMBL" id="JYIK01000918">
    <property type="protein sequence ID" value="KWX08935.1"/>
    <property type="molecule type" value="Genomic_DNA"/>
</dbReference>
<dbReference type="InterPro" id="IPR007419">
    <property type="entry name" value="BFD-like_2Fe2S-bd_dom"/>
</dbReference>
<dbReference type="OrthoDB" id="9815350at2"/>
<dbReference type="PANTHER" id="PTHR37424">
    <property type="entry name" value="BACTERIOFERRITIN-ASSOCIATED FERREDOXIN"/>
    <property type="match status" value="1"/>
</dbReference>
<name>A0A132MR28_9ACTN</name>